<accession>A0AAQ3TVH3</accession>
<evidence type="ECO:0000313" key="3">
    <source>
        <dbReference type="Proteomes" id="UP001341281"/>
    </source>
</evidence>
<dbReference type="PANTHER" id="PTHR46327:SF4">
    <property type="entry name" value="OS02G0542400 PROTEIN"/>
    <property type="match status" value="1"/>
</dbReference>
<feature type="region of interest" description="Disordered" evidence="1">
    <location>
        <begin position="52"/>
        <end position="71"/>
    </location>
</feature>
<sequence>MSVFAKLKEEARKQLNSKHLHYEEMCSCHNKNCLFLLTDSVLKKSLHMALRTPDEQRKKRPLGYDDEDEQRVHDARKLKHDHGEGCCGSHLSEIAVVNMNNMLSQGSGVPSAEKNSSSMHAQIERHHLKIKSDMLKIEQNPFV</sequence>
<proteinExistence type="predicted"/>
<dbReference type="AlphaFoldDB" id="A0AAQ3TVH3"/>
<gene>
    <name evidence="2" type="ORF">U9M48_026908</name>
</gene>
<evidence type="ECO:0000313" key="2">
    <source>
        <dbReference type="EMBL" id="WVZ79314.1"/>
    </source>
</evidence>
<organism evidence="2 3">
    <name type="scientific">Paspalum notatum var. saurae</name>
    <dbReference type="NCBI Taxonomy" id="547442"/>
    <lineage>
        <taxon>Eukaryota</taxon>
        <taxon>Viridiplantae</taxon>
        <taxon>Streptophyta</taxon>
        <taxon>Embryophyta</taxon>
        <taxon>Tracheophyta</taxon>
        <taxon>Spermatophyta</taxon>
        <taxon>Magnoliopsida</taxon>
        <taxon>Liliopsida</taxon>
        <taxon>Poales</taxon>
        <taxon>Poaceae</taxon>
        <taxon>PACMAD clade</taxon>
        <taxon>Panicoideae</taxon>
        <taxon>Andropogonodae</taxon>
        <taxon>Paspaleae</taxon>
        <taxon>Paspalinae</taxon>
        <taxon>Paspalum</taxon>
    </lineage>
</organism>
<name>A0AAQ3TVH3_PASNO</name>
<reference evidence="2 3" key="1">
    <citation type="submission" date="2024-02" db="EMBL/GenBank/DDBJ databases">
        <title>High-quality chromosome-scale genome assembly of Pensacola bahiagrass (Paspalum notatum Flugge var. saurae).</title>
        <authorList>
            <person name="Vega J.M."/>
            <person name="Podio M."/>
            <person name="Orjuela J."/>
            <person name="Siena L.A."/>
            <person name="Pessino S.C."/>
            <person name="Combes M.C."/>
            <person name="Mariac C."/>
            <person name="Albertini E."/>
            <person name="Pupilli F."/>
            <person name="Ortiz J.P.A."/>
            <person name="Leblanc O."/>
        </authorList>
    </citation>
    <scope>NUCLEOTIDE SEQUENCE [LARGE SCALE GENOMIC DNA]</scope>
    <source>
        <strain evidence="2">R1</strain>
        <tissue evidence="2">Leaf</tissue>
    </source>
</reference>
<keyword evidence="3" id="KW-1185">Reference proteome</keyword>
<dbReference type="Proteomes" id="UP001341281">
    <property type="component" value="Chromosome 06"/>
</dbReference>
<dbReference type="EMBL" id="CP144750">
    <property type="protein sequence ID" value="WVZ79314.1"/>
    <property type="molecule type" value="Genomic_DNA"/>
</dbReference>
<protein>
    <submittedName>
        <fullName evidence="2">Uncharacterized protein</fullName>
    </submittedName>
</protein>
<dbReference type="PANTHER" id="PTHR46327">
    <property type="entry name" value="F16F4.11 PROTEIN-RELATED"/>
    <property type="match status" value="1"/>
</dbReference>
<evidence type="ECO:0000256" key="1">
    <source>
        <dbReference type="SAM" id="MobiDB-lite"/>
    </source>
</evidence>